<dbReference type="Proteomes" id="UP000000657">
    <property type="component" value="Chromosome"/>
</dbReference>
<name>Q0RN05_FRAAA</name>
<dbReference type="InterPro" id="IPR001753">
    <property type="entry name" value="Enoyl-CoA_hydra/iso"/>
</dbReference>
<dbReference type="Pfam" id="PF00378">
    <property type="entry name" value="ECH_1"/>
    <property type="match status" value="1"/>
</dbReference>
<dbReference type="KEGG" id="fal:FRAAL2442"/>
<dbReference type="InterPro" id="IPR014748">
    <property type="entry name" value="Enoyl-CoA_hydra_C"/>
</dbReference>
<evidence type="ECO:0000256" key="2">
    <source>
        <dbReference type="RuleBase" id="RU003707"/>
    </source>
</evidence>
<dbReference type="GO" id="GO:0016853">
    <property type="term" value="F:isomerase activity"/>
    <property type="evidence" value="ECO:0007669"/>
    <property type="project" value="UniProtKB-KW"/>
</dbReference>
<dbReference type="Gene3D" id="3.90.226.10">
    <property type="entry name" value="2-enoyl-CoA Hydratase, Chain A, domain 1"/>
    <property type="match status" value="1"/>
</dbReference>
<reference evidence="3 4" key="1">
    <citation type="journal article" date="2007" name="Genome Res.">
        <title>Genome characteristics of facultatively symbiotic Frankia sp. strains reflect host range and host plant biogeography.</title>
        <authorList>
            <person name="Normand P."/>
            <person name="Lapierre P."/>
            <person name="Tisa L.S."/>
            <person name="Gogarten J.P."/>
            <person name="Alloisio N."/>
            <person name="Bagnarol E."/>
            <person name="Bassi C.A."/>
            <person name="Berry A.M."/>
            <person name="Bickhart D.M."/>
            <person name="Choisne N."/>
            <person name="Couloux A."/>
            <person name="Cournoyer B."/>
            <person name="Cruveiller S."/>
            <person name="Daubin V."/>
            <person name="Demange N."/>
            <person name="Francino M.P."/>
            <person name="Goltsman E."/>
            <person name="Huang Y."/>
            <person name="Kopp O.R."/>
            <person name="Labarre L."/>
            <person name="Lapidus A."/>
            <person name="Lavire C."/>
            <person name="Marechal J."/>
            <person name="Martinez M."/>
            <person name="Mastronunzio J.E."/>
            <person name="Mullin B.C."/>
            <person name="Niemann J."/>
            <person name="Pujic P."/>
            <person name="Rawnsley T."/>
            <person name="Rouy Z."/>
            <person name="Schenowitz C."/>
            <person name="Sellstedt A."/>
            <person name="Tavares F."/>
            <person name="Tomkins J.P."/>
            <person name="Vallenet D."/>
            <person name="Valverde C."/>
            <person name="Wall L.G."/>
            <person name="Wang Y."/>
            <person name="Medigue C."/>
            <person name="Benson D.R."/>
        </authorList>
    </citation>
    <scope>NUCLEOTIDE SEQUENCE [LARGE SCALE GENOMIC DNA]</scope>
    <source>
        <strain evidence="4">DSM 45986 / CECT 9034 / ACN14a</strain>
    </source>
</reference>
<dbReference type="AlphaFoldDB" id="Q0RN05"/>
<protein>
    <submittedName>
        <fullName evidence="3">Enoyl CoA dehydratase/isomerase</fullName>
        <ecNumber evidence="3">4.2.1.17</ecNumber>
    </submittedName>
</protein>
<evidence type="ECO:0000313" key="3">
    <source>
        <dbReference type="EMBL" id="CAJ61091.1"/>
    </source>
</evidence>
<dbReference type="Gene3D" id="1.10.12.10">
    <property type="entry name" value="Lyase 2-enoyl-coa Hydratase, Chain A, domain 2"/>
    <property type="match status" value="1"/>
</dbReference>
<dbReference type="PANTHER" id="PTHR43802:SF1">
    <property type="entry name" value="IP11341P-RELATED"/>
    <property type="match status" value="1"/>
</dbReference>
<evidence type="ECO:0000256" key="1">
    <source>
        <dbReference type="ARBA" id="ARBA00005254"/>
    </source>
</evidence>
<organism evidence="3 4">
    <name type="scientific">Frankia alni (strain DSM 45986 / CECT 9034 / ACN14a)</name>
    <dbReference type="NCBI Taxonomy" id="326424"/>
    <lineage>
        <taxon>Bacteria</taxon>
        <taxon>Bacillati</taxon>
        <taxon>Actinomycetota</taxon>
        <taxon>Actinomycetes</taxon>
        <taxon>Frankiales</taxon>
        <taxon>Frankiaceae</taxon>
        <taxon>Frankia</taxon>
    </lineage>
</organism>
<dbReference type="InterPro" id="IPR018376">
    <property type="entry name" value="Enoyl-CoA_hyd/isom_CS"/>
</dbReference>
<evidence type="ECO:0000313" key="4">
    <source>
        <dbReference type="Proteomes" id="UP000000657"/>
    </source>
</evidence>
<accession>Q0RN05</accession>
<dbReference type="eggNOG" id="COG1024">
    <property type="taxonomic scope" value="Bacteria"/>
</dbReference>
<dbReference type="PROSITE" id="PS00166">
    <property type="entry name" value="ENOYL_COA_HYDRATASE"/>
    <property type="match status" value="1"/>
</dbReference>
<keyword evidence="4" id="KW-1185">Reference proteome</keyword>
<comment type="similarity">
    <text evidence="1 2">Belongs to the enoyl-CoA hydratase/isomerase family.</text>
</comment>
<dbReference type="PANTHER" id="PTHR43802">
    <property type="entry name" value="ENOYL-COA HYDRATASE"/>
    <property type="match status" value="1"/>
</dbReference>
<dbReference type="GO" id="GO:0004300">
    <property type="term" value="F:enoyl-CoA hydratase activity"/>
    <property type="evidence" value="ECO:0007669"/>
    <property type="project" value="UniProtKB-EC"/>
</dbReference>
<dbReference type="HOGENOM" id="CLU_009834_7_6_11"/>
<dbReference type="SUPFAM" id="SSF52096">
    <property type="entry name" value="ClpP/crotonase"/>
    <property type="match status" value="1"/>
</dbReference>
<keyword evidence="3" id="KW-0456">Lyase</keyword>
<dbReference type="InterPro" id="IPR029045">
    <property type="entry name" value="ClpP/crotonase-like_dom_sf"/>
</dbReference>
<dbReference type="EMBL" id="CT573213">
    <property type="protein sequence ID" value="CAJ61091.1"/>
    <property type="molecule type" value="Genomic_DNA"/>
</dbReference>
<sequence length="265" mass="27676">MTGRGVERAMTDRDAQRVDVHREGHVLIVSMRRESRRNAVDRAMADALDDALNLLDDDDDLWVGVLTGTPTVFCAGSDLTAGGDYVTERGGEYGVVRRRRRTPLIAAVEGPALGGGLEIVLACDLVVAGAGARFGLPEVTIGVVPTCGALFRGPRALPLNLARELILVGDPFDARRAYEAGLVNVLAESGGALDAALTLAERICRNAPTAVRACLAAVDAAVAPAADAAGWQATAGALDAIRDSADAAEGVRAFLEKRPPAWTGR</sequence>
<proteinExistence type="inferred from homology"/>
<dbReference type="EC" id="4.2.1.17" evidence="3"/>
<gene>
    <name evidence="3" type="ordered locus">FRAAL2442</name>
</gene>
<dbReference type="CDD" id="cd06558">
    <property type="entry name" value="crotonase-like"/>
    <property type="match status" value="1"/>
</dbReference>
<dbReference type="STRING" id="326424.FRAAL2442"/>